<name>A0A7R9K6G3_TIMGE</name>
<reference evidence="3" key="1">
    <citation type="submission" date="2020-11" db="EMBL/GenBank/DDBJ databases">
        <authorList>
            <person name="Tran Van P."/>
        </authorList>
    </citation>
    <scope>NUCLEOTIDE SEQUENCE</scope>
</reference>
<dbReference type="Pfam" id="PF00400">
    <property type="entry name" value="WD40"/>
    <property type="match status" value="2"/>
</dbReference>
<evidence type="ECO:0000256" key="1">
    <source>
        <dbReference type="PROSITE-ProRule" id="PRU00221"/>
    </source>
</evidence>
<evidence type="ECO:0000256" key="2">
    <source>
        <dbReference type="SAM" id="MobiDB-lite"/>
    </source>
</evidence>
<feature type="region of interest" description="Disordered" evidence="2">
    <location>
        <begin position="62"/>
        <end position="97"/>
    </location>
</feature>
<dbReference type="EMBL" id="OE843677">
    <property type="protein sequence ID" value="CAD7603680.1"/>
    <property type="molecule type" value="Genomic_DNA"/>
</dbReference>
<dbReference type="SMART" id="SM00320">
    <property type="entry name" value="WD40"/>
    <property type="match status" value="6"/>
</dbReference>
<feature type="region of interest" description="Disordered" evidence="2">
    <location>
        <begin position="629"/>
        <end position="653"/>
    </location>
</feature>
<dbReference type="GO" id="GO:0007035">
    <property type="term" value="P:vacuolar acidification"/>
    <property type="evidence" value="ECO:0007669"/>
    <property type="project" value="TreeGrafter"/>
</dbReference>
<dbReference type="PROSITE" id="PS50294">
    <property type="entry name" value="WD_REPEATS_REGION"/>
    <property type="match status" value="1"/>
</dbReference>
<dbReference type="Gene3D" id="2.130.10.10">
    <property type="entry name" value="YVTN repeat-like/Quinoprotein amine dehydrogenase"/>
    <property type="match status" value="2"/>
</dbReference>
<dbReference type="InterPro" id="IPR052208">
    <property type="entry name" value="DmX-like/RAVE_component"/>
</dbReference>
<dbReference type="GO" id="GO:0043291">
    <property type="term" value="C:RAVE complex"/>
    <property type="evidence" value="ECO:0007669"/>
    <property type="project" value="TreeGrafter"/>
</dbReference>
<dbReference type="InterPro" id="IPR015943">
    <property type="entry name" value="WD40/YVTN_repeat-like_dom_sf"/>
</dbReference>
<feature type="repeat" description="WD" evidence="1">
    <location>
        <begin position="1118"/>
        <end position="1159"/>
    </location>
</feature>
<feature type="region of interest" description="Disordered" evidence="2">
    <location>
        <begin position="880"/>
        <end position="906"/>
    </location>
</feature>
<dbReference type="AlphaFoldDB" id="A0A7R9K6G3"/>
<feature type="compositionally biased region" description="Low complexity" evidence="2">
    <location>
        <begin position="887"/>
        <end position="896"/>
    </location>
</feature>
<dbReference type="PANTHER" id="PTHR13950:SF9">
    <property type="entry name" value="RABCONNECTIN-3A"/>
    <property type="match status" value="1"/>
</dbReference>
<proteinExistence type="predicted"/>
<feature type="compositionally biased region" description="Acidic residues" evidence="2">
    <location>
        <begin position="640"/>
        <end position="649"/>
    </location>
</feature>
<protein>
    <recommendedName>
        <fullName evidence="4">DmX-like protein 2</fullName>
    </recommendedName>
</protein>
<dbReference type="SUPFAM" id="SSF50978">
    <property type="entry name" value="WD40 repeat-like"/>
    <property type="match status" value="1"/>
</dbReference>
<dbReference type="FunFam" id="2.130.10.10:FF:001065">
    <property type="entry name" value="Dual oxidase maturation factor, putative"/>
    <property type="match status" value="1"/>
</dbReference>
<dbReference type="PANTHER" id="PTHR13950">
    <property type="entry name" value="RABCONNECTIN-RELATED"/>
    <property type="match status" value="1"/>
</dbReference>
<dbReference type="InterPro" id="IPR001680">
    <property type="entry name" value="WD40_rpt"/>
</dbReference>
<dbReference type="InterPro" id="IPR036322">
    <property type="entry name" value="WD40_repeat_dom_sf"/>
</dbReference>
<evidence type="ECO:0008006" key="4">
    <source>
        <dbReference type="Google" id="ProtNLM"/>
    </source>
</evidence>
<gene>
    <name evidence="3" type="ORF">TGEB3V08_LOCUS8869</name>
</gene>
<organism evidence="3">
    <name type="scientific">Timema genevievae</name>
    <name type="common">Walking stick</name>
    <dbReference type="NCBI Taxonomy" id="629358"/>
    <lineage>
        <taxon>Eukaryota</taxon>
        <taxon>Metazoa</taxon>
        <taxon>Ecdysozoa</taxon>
        <taxon>Arthropoda</taxon>
        <taxon>Hexapoda</taxon>
        <taxon>Insecta</taxon>
        <taxon>Pterygota</taxon>
        <taxon>Neoptera</taxon>
        <taxon>Polyneoptera</taxon>
        <taxon>Phasmatodea</taxon>
        <taxon>Timematodea</taxon>
        <taxon>Timematoidea</taxon>
        <taxon>Timematidae</taxon>
        <taxon>Timema</taxon>
    </lineage>
</organism>
<accession>A0A7R9K6G3</accession>
<evidence type="ECO:0000313" key="3">
    <source>
        <dbReference type="EMBL" id="CAD7603680.1"/>
    </source>
</evidence>
<dbReference type="PROSITE" id="PS50082">
    <property type="entry name" value="WD_REPEATS_2"/>
    <property type="match status" value="2"/>
</dbReference>
<sequence>MGVPVANYPYQKTTELKLALVAARSKADSLMVFCLFADSLMMDWSQPVGPAEDELVLKWDDDEEEDSDPDTGALQMKNIKSSEEEPPVETTGAESGDGGHLDIMAQQLKFVACLKILMEELSTLATGFEVDGGQLRYQLYVWLEREVDALRQLCNYSAGDADAIGAGETLGDTFVVCLIDTTGICSLNSRILKSFEFGSKLANTLVVLSSTAEDGEIEVSNLAEEGVIDGDPSSRDTPTALIRPGDKPTLHEILMAEKMDFEAKVQRAAKRKKWLKANETLLRTLLSYCSLHGASGGGLASVRMELVLLLQELQQEKTQQQLLSPLPFPTTLPLLSASVACNKTVVADPVRHLQSQTHDMLQTIVELRSPPMPSRAHFSEVFVLRDLAIALSACIYQSLCDSDTFSIKQQGDNFQSSGLESLARMNVMYPSSHLIQGHTRRRRYSSDEPLQVTTHPAKWPGVTNLRALLAREKDEDTPRLNVLLCEAFVATYMSLMVYALTTCDSLILYRLAGQKFNNQTWAMLFGGGVKKLLKVAAASNSSSQSQSTSLDREASVSSEGGVWTTVTSLTKQRVRLNMKLLGQFGSQPGTPLMKEDKPTYREQFVPPEMSMVSYFLIKPQLPLEDEEVDYDSADSAVSDLDSEEDEDVFDGSSINPVCMGRSKENNTEHCDPNSYSWCVLRLALMKVVQGQLQDFLQVAGIELQGRPKHASAAPVRRLWNYLVCQESLQEIFIRAVFGKRRSLTSGADTLVDNVKVTSAEDKVSSEPSVALPEPVRIIHKEQDSITAFCLNQVPRCTLLPKPGTTLCCLNQVNHGLLALCTPREVQEMDISLLLELPSWLEDECEIDLINLYKEPETLPESSFWVIQTAADRPMLAQTQSPNIQNYSTPSSPQPSSGLGGQTGRGASVMKGLNFPGSHDPRFCQFVIDRSRHLLKPVLKHRVDGVKRVSSHPMLPLYLTGSHDGSVQMWEWGHVQSVAVPRGPGTFAKVTRVRFSEHGNKFGVGDGDGNLSLWQVGLASNSSRPFFTNQCHSKGTSDFVFLSSCSMVATAGHSSESKNVALWDTLLPQKKAMITAFSCHDQGASSVVYAPQHQLLISAGKKGDVCLLDVRQRQVRHRFVAHESPVKCLAIDPAEEFFVTGAADGDIKVWALSGHNALHSFTGEHARSSFFKNIGQGVTQLHVDGGSRLFSCGADGSMKVRQLPDRDLAVHTIY</sequence>
<feature type="repeat" description="WD" evidence="1">
    <location>
        <begin position="938"/>
        <end position="970"/>
    </location>
</feature>
<keyword evidence="1" id="KW-0853">WD repeat</keyword>